<reference evidence="3 4" key="1">
    <citation type="journal article" date="2010" name="Plant Cell">
        <title>The Chlorella variabilis NC64A genome reveals adaptation to photosymbiosis, coevolution with viruses, and cryptic sex.</title>
        <authorList>
            <person name="Blanc G."/>
            <person name="Duncan G."/>
            <person name="Agarkova I."/>
            <person name="Borodovsky M."/>
            <person name="Gurnon J."/>
            <person name="Kuo A."/>
            <person name="Lindquist E."/>
            <person name="Lucas S."/>
            <person name="Pangilinan J."/>
            <person name="Polle J."/>
            <person name="Salamov A."/>
            <person name="Terry A."/>
            <person name="Yamada T."/>
            <person name="Dunigan D.D."/>
            <person name="Grigoriev I.V."/>
            <person name="Claverie J.M."/>
            <person name="Van Etten J.L."/>
        </authorList>
    </citation>
    <scope>NUCLEOTIDE SEQUENCE [LARGE SCALE GENOMIC DNA]</scope>
    <source>
        <strain evidence="3 4">NC64A</strain>
    </source>
</reference>
<dbReference type="Proteomes" id="UP000008141">
    <property type="component" value="Unassembled WGS sequence"/>
</dbReference>
<dbReference type="PANTHER" id="PTHR36042:SF1">
    <property type="entry name" value="OS05G0490900 PROTEIN"/>
    <property type="match status" value="1"/>
</dbReference>
<proteinExistence type="predicted"/>
<feature type="region of interest" description="Disordered" evidence="1">
    <location>
        <begin position="1"/>
        <end position="72"/>
    </location>
</feature>
<dbReference type="InParanoid" id="E1Z4D1"/>
<feature type="transmembrane region" description="Helical" evidence="2">
    <location>
        <begin position="75"/>
        <end position="96"/>
    </location>
</feature>
<dbReference type="GeneID" id="17358458"/>
<dbReference type="STRING" id="554065.E1Z4D1"/>
<keyword evidence="2" id="KW-1133">Transmembrane helix</keyword>
<dbReference type="AlphaFoldDB" id="E1Z4D1"/>
<dbReference type="OMA" id="PWARNES"/>
<keyword evidence="4" id="KW-1185">Reference proteome</keyword>
<protein>
    <submittedName>
        <fullName evidence="3">Uncharacterized protein</fullName>
    </submittedName>
</protein>
<dbReference type="KEGG" id="cvr:CHLNCDRAFT_137733"/>
<feature type="compositionally biased region" description="Basic and acidic residues" evidence="1">
    <location>
        <begin position="53"/>
        <end position="68"/>
    </location>
</feature>
<organism evidence="4">
    <name type="scientific">Chlorella variabilis</name>
    <name type="common">Green alga</name>
    <dbReference type="NCBI Taxonomy" id="554065"/>
    <lineage>
        <taxon>Eukaryota</taxon>
        <taxon>Viridiplantae</taxon>
        <taxon>Chlorophyta</taxon>
        <taxon>core chlorophytes</taxon>
        <taxon>Trebouxiophyceae</taxon>
        <taxon>Chlorellales</taxon>
        <taxon>Chlorellaceae</taxon>
        <taxon>Chlorella clade</taxon>
        <taxon>Chlorella</taxon>
    </lineage>
</organism>
<dbReference type="eggNOG" id="ENOG502S047">
    <property type="taxonomic scope" value="Eukaryota"/>
</dbReference>
<sequence length="152" mass="17092">MPGNDNEALLPQRRSWQHVTRAEDDSSSEPAAQQAAPPPAPQQQQQQQEEEPIWVRRERERQLQKEEGGSFDLPFGAYLLFSSFTAIAAVGSIFEYANQRPVFDVIQPDSPLYTPILGFFAITGLPTSAFLFFKAVQSANKEAERMDKLDGY</sequence>
<dbReference type="PANTHER" id="PTHR36042">
    <property type="entry name" value="OS05G0490900 PROTEIN"/>
    <property type="match status" value="1"/>
</dbReference>
<evidence type="ECO:0000256" key="2">
    <source>
        <dbReference type="SAM" id="Phobius"/>
    </source>
</evidence>
<gene>
    <name evidence="3" type="ORF">CHLNCDRAFT_137733</name>
</gene>
<dbReference type="OrthoDB" id="2013891at2759"/>
<keyword evidence="2" id="KW-0472">Membrane</keyword>
<dbReference type="EMBL" id="GL433836">
    <property type="protein sequence ID" value="EFN59327.1"/>
    <property type="molecule type" value="Genomic_DNA"/>
</dbReference>
<evidence type="ECO:0000313" key="4">
    <source>
        <dbReference type="Proteomes" id="UP000008141"/>
    </source>
</evidence>
<dbReference type="RefSeq" id="XP_005851429.1">
    <property type="nucleotide sequence ID" value="XM_005851367.1"/>
</dbReference>
<feature type="transmembrane region" description="Helical" evidence="2">
    <location>
        <begin position="116"/>
        <end position="136"/>
    </location>
</feature>
<accession>E1Z4D1</accession>
<evidence type="ECO:0000256" key="1">
    <source>
        <dbReference type="SAM" id="MobiDB-lite"/>
    </source>
</evidence>
<keyword evidence="2" id="KW-0812">Transmembrane</keyword>
<evidence type="ECO:0000313" key="3">
    <source>
        <dbReference type="EMBL" id="EFN59327.1"/>
    </source>
</evidence>
<name>E1Z4D1_CHLVA</name>
<dbReference type="FunCoup" id="E1Z4D1">
    <property type="interactions" value="457"/>
</dbReference>